<name>A0AA35SQ56_GEOBA</name>
<sequence length="462" mass="51730">MCHAGEHRATSQHVVLPFRYTPRLRGKAVGKTPIPRVAVHDDAEAFPTDCLHSYRATEHPEKSHPRKKLVADGRVLYKYLISRKTVSRVQESRRRRGLLRMVPVKLWSEKQKNSSVKETAESVLRYGSREAVAYAASRLNATYGSTLRVLNEIAVRDSKFHPETMLDFGSGLGTAVWAAHNLWGESLYEVQTVDTSGEMGEMARLLRQAEEEEEGGREAITGVYFRQYLPTSNKVQYDLVTSCYVLGDIASHGIKKLSLAALWRKTKNYLVLVELGNDTGFRNILEARDMILDAPNWITNDSASASTDHDIEDTLEGHVFAPCPHSHRCPLMTAAGATDEGATKATMGGPCRFGQRVALDLSNREILKHKGHNIEAFSYVILKKGRHDPSNERYSRLLSPVKKRSRHVLTQQCCPDGSARQVIYTKSKDGTVYRLAREGNWGDMLPYSEDGEHSDTHTPAAD</sequence>
<dbReference type="GO" id="GO:0032259">
    <property type="term" value="P:methylation"/>
    <property type="evidence" value="ECO:0007669"/>
    <property type="project" value="UniProtKB-KW"/>
</dbReference>
<evidence type="ECO:0000256" key="1">
    <source>
        <dbReference type="ARBA" id="ARBA00004173"/>
    </source>
</evidence>
<keyword evidence="8" id="KW-0808">Transferase</keyword>
<keyword evidence="8" id="KW-0489">Methyltransferase</keyword>
<evidence type="ECO:0000256" key="6">
    <source>
        <dbReference type="ARBA" id="ARBA00023128"/>
    </source>
</evidence>
<evidence type="ECO:0000313" key="8">
    <source>
        <dbReference type="EMBL" id="CAI8032896.1"/>
    </source>
</evidence>
<keyword evidence="4" id="KW-0408">Iron</keyword>
<dbReference type="PANTHER" id="PTHR13184">
    <property type="entry name" value="37S RIBOSOMAL PROTEIN S22"/>
    <property type="match status" value="1"/>
</dbReference>
<dbReference type="GO" id="GO:0006412">
    <property type="term" value="P:translation"/>
    <property type="evidence" value="ECO:0007669"/>
    <property type="project" value="InterPro"/>
</dbReference>
<dbReference type="EMBL" id="CASHTH010002633">
    <property type="protein sequence ID" value="CAI8032896.1"/>
    <property type="molecule type" value="Genomic_DNA"/>
</dbReference>
<proteinExistence type="predicted"/>
<evidence type="ECO:0000256" key="5">
    <source>
        <dbReference type="ARBA" id="ARBA00023014"/>
    </source>
</evidence>
<keyword evidence="3" id="KW-0809">Transit peptide</keyword>
<reference evidence="8" key="1">
    <citation type="submission" date="2023-03" db="EMBL/GenBank/DDBJ databases">
        <authorList>
            <person name="Steffen K."/>
            <person name="Cardenas P."/>
        </authorList>
    </citation>
    <scope>NUCLEOTIDE SEQUENCE</scope>
</reference>
<comment type="subcellular location">
    <subcellularLocation>
        <location evidence="1">Mitochondrion</location>
    </subcellularLocation>
</comment>
<evidence type="ECO:0000313" key="9">
    <source>
        <dbReference type="Proteomes" id="UP001174909"/>
    </source>
</evidence>
<keyword evidence="6" id="KW-0496">Mitochondrion</keyword>
<dbReference type="GO" id="GO:0005763">
    <property type="term" value="C:mitochondrial small ribosomal subunit"/>
    <property type="evidence" value="ECO:0007669"/>
    <property type="project" value="TreeGrafter"/>
</dbReference>
<evidence type="ECO:0000256" key="2">
    <source>
        <dbReference type="ARBA" id="ARBA00022723"/>
    </source>
</evidence>
<protein>
    <submittedName>
        <fullName evidence="8">Methyltransferase-like protein 17, mitochondrial</fullName>
    </submittedName>
</protein>
<keyword evidence="9" id="KW-1185">Reference proteome</keyword>
<dbReference type="GO" id="GO:0003735">
    <property type="term" value="F:structural constituent of ribosome"/>
    <property type="evidence" value="ECO:0007669"/>
    <property type="project" value="TreeGrafter"/>
</dbReference>
<gene>
    <name evidence="8" type="ORF">GBAR_LOCUS18565</name>
</gene>
<dbReference type="SUPFAM" id="SSF53335">
    <property type="entry name" value="S-adenosyl-L-methionine-dependent methyltransferases"/>
    <property type="match status" value="1"/>
</dbReference>
<dbReference type="Gene3D" id="3.40.50.150">
    <property type="entry name" value="Vaccinia Virus protein VP39"/>
    <property type="match status" value="1"/>
</dbReference>
<dbReference type="PANTHER" id="PTHR13184:SF5">
    <property type="entry name" value="METHYLTRANSFERASE-LIKE PROTEIN 17, MITOCHONDRIAL"/>
    <property type="match status" value="1"/>
</dbReference>
<dbReference type="Pfam" id="PF09243">
    <property type="entry name" value="Rsm22"/>
    <property type="match status" value="1"/>
</dbReference>
<organism evidence="8 9">
    <name type="scientific">Geodia barretti</name>
    <name type="common">Barrett's horny sponge</name>
    <dbReference type="NCBI Taxonomy" id="519541"/>
    <lineage>
        <taxon>Eukaryota</taxon>
        <taxon>Metazoa</taxon>
        <taxon>Porifera</taxon>
        <taxon>Demospongiae</taxon>
        <taxon>Heteroscleromorpha</taxon>
        <taxon>Tetractinellida</taxon>
        <taxon>Astrophorina</taxon>
        <taxon>Geodiidae</taxon>
        <taxon>Geodia</taxon>
    </lineage>
</organism>
<keyword evidence="5" id="KW-0411">Iron-sulfur</keyword>
<comment type="caution">
    <text evidence="8">The sequence shown here is derived from an EMBL/GenBank/DDBJ whole genome shotgun (WGS) entry which is preliminary data.</text>
</comment>
<dbReference type="InterPro" id="IPR029063">
    <property type="entry name" value="SAM-dependent_MTases_sf"/>
</dbReference>
<dbReference type="AlphaFoldDB" id="A0AA35SQ56"/>
<evidence type="ECO:0000256" key="3">
    <source>
        <dbReference type="ARBA" id="ARBA00022946"/>
    </source>
</evidence>
<evidence type="ECO:0000256" key="7">
    <source>
        <dbReference type="ARBA" id="ARBA00045681"/>
    </source>
</evidence>
<dbReference type="GO" id="GO:0051536">
    <property type="term" value="F:iron-sulfur cluster binding"/>
    <property type="evidence" value="ECO:0007669"/>
    <property type="project" value="UniProtKB-KW"/>
</dbReference>
<dbReference type="GO" id="GO:0046872">
    <property type="term" value="F:metal ion binding"/>
    <property type="evidence" value="ECO:0007669"/>
    <property type="project" value="UniProtKB-KW"/>
</dbReference>
<dbReference type="GO" id="GO:0008168">
    <property type="term" value="F:methyltransferase activity"/>
    <property type="evidence" value="ECO:0007669"/>
    <property type="project" value="UniProtKB-KW"/>
</dbReference>
<keyword evidence="2" id="KW-0479">Metal-binding</keyword>
<dbReference type="InterPro" id="IPR015324">
    <property type="entry name" value="Ribosomal_Rsm22-like"/>
</dbReference>
<accession>A0AA35SQ56</accession>
<comment type="function">
    <text evidence="7">Mitochondrial ribosome (mitoribosome) assembly factor. Binds at the interface of the head and body domains of the mitochondrial small ribosomal subunit (mt-SSU), occluding the mRNA channel and preventing compaction of the head domain towards the body. Probable inactive methyltransferase: retains the characteristic folding and ability to bind S-adenosyl-L-methionine, but it probably lost its methyltransferase activity.</text>
</comment>
<evidence type="ECO:0000256" key="4">
    <source>
        <dbReference type="ARBA" id="ARBA00023004"/>
    </source>
</evidence>
<dbReference type="InterPro" id="IPR052571">
    <property type="entry name" value="Mt_RNA_Methyltransferase"/>
</dbReference>
<dbReference type="Proteomes" id="UP001174909">
    <property type="component" value="Unassembled WGS sequence"/>
</dbReference>